<name>A0A8D8ACP5_CULPI</name>
<sequence length="113" mass="12210">MRSLMRSRILSRVPGSTLNSSKICSTSLWKSTDLPPPPGLPNGLSPAGVRPGFPLVTTSLAVPRASTPAVTWIRAKRDAVPSRSRTVLLFMVVGLVGRLMVEQRRALGLYSQN</sequence>
<accession>A0A8D8ACP5</accession>
<dbReference type="AlphaFoldDB" id="A0A8D8ACP5"/>
<evidence type="ECO:0000313" key="1">
    <source>
        <dbReference type="EMBL" id="CAG6454547.1"/>
    </source>
</evidence>
<reference evidence="1" key="1">
    <citation type="submission" date="2021-05" db="EMBL/GenBank/DDBJ databases">
        <authorList>
            <person name="Alioto T."/>
            <person name="Alioto T."/>
            <person name="Gomez Garrido J."/>
        </authorList>
    </citation>
    <scope>NUCLEOTIDE SEQUENCE</scope>
</reference>
<organism evidence="1">
    <name type="scientific">Culex pipiens</name>
    <name type="common">House mosquito</name>
    <dbReference type="NCBI Taxonomy" id="7175"/>
    <lineage>
        <taxon>Eukaryota</taxon>
        <taxon>Metazoa</taxon>
        <taxon>Ecdysozoa</taxon>
        <taxon>Arthropoda</taxon>
        <taxon>Hexapoda</taxon>
        <taxon>Insecta</taxon>
        <taxon>Pterygota</taxon>
        <taxon>Neoptera</taxon>
        <taxon>Endopterygota</taxon>
        <taxon>Diptera</taxon>
        <taxon>Nematocera</taxon>
        <taxon>Culicoidea</taxon>
        <taxon>Culicidae</taxon>
        <taxon>Culicinae</taxon>
        <taxon>Culicini</taxon>
        <taxon>Culex</taxon>
        <taxon>Culex</taxon>
    </lineage>
</organism>
<protein>
    <submittedName>
        <fullName evidence="1">(northern house mosquito) hypothetical protein</fullName>
    </submittedName>
</protein>
<proteinExistence type="predicted"/>
<dbReference type="EMBL" id="HBUE01026396">
    <property type="protein sequence ID" value="CAG6454547.1"/>
    <property type="molecule type" value="Transcribed_RNA"/>
</dbReference>